<dbReference type="PANTHER" id="PTHR46469:SF1">
    <property type="entry name" value="TRANSCRIPTION INITIATION FACTOR TFIID SUBUNIT 8"/>
    <property type="match status" value="1"/>
</dbReference>
<evidence type="ECO:0000313" key="10">
    <source>
        <dbReference type="Proteomes" id="UP001213623"/>
    </source>
</evidence>
<evidence type="ECO:0000256" key="4">
    <source>
        <dbReference type="ARBA" id="ARBA00023015"/>
    </source>
</evidence>
<dbReference type="Pfam" id="PF10406">
    <property type="entry name" value="TAF8_C"/>
    <property type="match status" value="1"/>
</dbReference>
<name>A0AAF0J2Q3_9BASI</name>
<evidence type="ECO:0000259" key="8">
    <source>
        <dbReference type="SMART" id="SM00576"/>
    </source>
</evidence>
<protein>
    <recommendedName>
        <fullName evidence="3">Transcription initiation factor TFIID subunit 8</fullName>
    </recommendedName>
</protein>
<dbReference type="InterPro" id="IPR037818">
    <property type="entry name" value="TAF8"/>
</dbReference>
<dbReference type="GO" id="GO:0006367">
    <property type="term" value="P:transcription initiation at RNA polymerase II promoter"/>
    <property type="evidence" value="ECO:0007669"/>
    <property type="project" value="TreeGrafter"/>
</dbReference>
<comment type="subcellular location">
    <subcellularLocation>
        <location evidence="1">Nucleus</location>
    </subcellularLocation>
</comment>
<dbReference type="CDD" id="cd00076">
    <property type="entry name" value="HFD_SF"/>
    <property type="match status" value="1"/>
</dbReference>
<dbReference type="GO" id="GO:0046982">
    <property type="term" value="F:protein heterodimerization activity"/>
    <property type="evidence" value="ECO:0007669"/>
    <property type="project" value="InterPro"/>
</dbReference>
<evidence type="ECO:0000256" key="2">
    <source>
        <dbReference type="ARBA" id="ARBA00008767"/>
    </source>
</evidence>
<evidence type="ECO:0000256" key="6">
    <source>
        <dbReference type="ARBA" id="ARBA00023242"/>
    </source>
</evidence>
<dbReference type="PANTHER" id="PTHR46469">
    <property type="entry name" value="TRANSCRIPTION INITIATION FACTOR TFIID SUBUNIT 8"/>
    <property type="match status" value="1"/>
</dbReference>
<dbReference type="GO" id="GO:0005669">
    <property type="term" value="C:transcription factor TFIID complex"/>
    <property type="evidence" value="ECO:0007669"/>
    <property type="project" value="InterPro"/>
</dbReference>
<evidence type="ECO:0000313" key="9">
    <source>
        <dbReference type="EMBL" id="WFD25898.1"/>
    </source>
</evidence>
<dbReference type="CDD" id="cd08049">
    <property type="entry name" value="TAF8"/>
    <property type="match status" value="1"/>
</dbReference>
<dbReference type="Proteomes" id="UP001213623">
    <property type="component" value="Chromosome 2"/>
</dbReference>
<dbReference type="Gene3D" id="1.10.20.10">
    <property type="entry name" value="Histone, subunit A"/>
    <property type="match status" value="1"/>
</dbReference>
<keyword evidence="4" id="KW-0805">Transcription regulation</keyword>
<evidence type="ECO:0000256" key="1">
    <source>
        <dbReference type="ARBA" id="ARBA00004123"/>
    </source>
</evidence>
<evidence type="ECO:0000256" key="5">
    <source>
        <dbReference type="ARBA" id="ARBA00023163"/>
    </source>
</evidence>
<evidence type="ECO:0000256" key="3">
    <source>
        <dbReference type="ARBA" id="ARBA00017307"/>
    </source>
</evidence>
<feature type="domain" description="Bromodomain associated" evidence="8">
    <location>
        <begin position="13"/>
        <end position="92"/>
    </location>
</feature>
<dbReference type="EMBL" id="CP119893">
    <property type="protein sequence ID" value="WFD25898.1"/>
    <property type="molecule type" value="Genomic_DNA"/>
</dbReference>
<feature type="region of interest" description="Disordered" evidence="7">
    <location>
        <begin position="239"/>
        <end position="271"/>
    </location>
</feature>
<evidence type="ECO:0000256" key="7">
    <source>
        <dbReference type="SAM" id="MobiDB-lite"/>
    </source>
</evidence>
<proteinExistence type="inferred from homology"/>
<dbReference type="SMART" id="SM00576">
    <property type="entry name" value="BTP"/>
    <property type="match status" value="1"/>
</dbReference>
<dbReference type="InterPro" id="IPR009072">
    <property type="entry name" value="Histone-fold"/>
</dbReference>
<reference evidence="9" key="1">
    <citation type="submission" date="2023-03" db="EMBL/GenBank/DDBJ databases">
        <title>Mating type loci evolution in Malassezia.</title>
        <authorList>
            <person name="Coelho M.A."/>
        </authorList>
    </citation>
    <scope>NUCLEOTIDE SEQUENCE</scope>
    <source>
        <strain evidence="9">CBS 9557</strain>
    </source>
</reference>
<feature type="region of interest" description="Disordered" evidence="7">
    <location>
        <begin position="116"/>
        <end position="136"/>
    </location>
</feature>
<keyword evidence="6" id="KW-0539">Nucleus</keyword>
<dbReference type="InterPro" id="IPR019473">
    <property type="entry name" value="TFIID_su8_C"/>
</dbReference>
<dbReference type="Pfam" id="PF07524">
    <property type="entry name" value="Bromo_TP"/>
    <property type="match status" value="1"/>
</dbReference>
<comment type="similarity">
    <text evidence="2">Belongs to the TAF8 family.</text>
</comment>
<accession>A0AAF0J2Q3</accession>
<sequence length="326" mass="36067">MAGVSTCSPVGADVLGHDAQKAVRALVVRIARRVGFDGAREQALSHMEHLVEDFMETLLQSCARLSEVANRSHPTLYDMIHTFELLGLSIPELRAYSKETRDGALLRAQIPTTSVHSEQAPWEHPTDAFLPSDDEQDTDVSTWKTLMHDIVPDHLPPQPPRHCWMFTPVYATEVLSEMPALQLVNRKLENARLVESSLRQLIKNTDTAAPVKPWIPLEPAPPLADVVEDEGDMSVISVDAPPQGEPMTTDVPTGAPDASQSEAGASATLEELGRRRGVLPRAVNYKVSWYASHASTDNKLPTANLYTARLRGNMDETVRRAWRYIV</sequence>
<dbReference type="InterPro" id="IPR006565">
    <property type="entry name" value="BTP"/>
</dbReference>
<organism evidence="9 10">
    <name type="scientific">Malassezia nana</name>
    <dbReference type="NCBI Taxonomy" id="180528"/>
    <lineage>
        <taxon>Eukaryota</taxon>
        <taxon>Fungi</taxon>
        <taxon>Dikarya</taxon>
        <taxon>Basidiomycota</taxon>
        <taxon>Ustilaginomycotina</taxon>
        <taxon>Malasseziomycetes</taxon>
        <taxon>Malasseziales</taxon>
        <taxon>Malasseziaceae</taxon>
        <taxon>Malassezia</taxon>
    </lineage>
</organism>
<gene>
    <name evidence="9" type="ORF">MNAN1_000866</name>
</gene>
<dbReference type="AlphaFoldDB" id="A0AAF0J2Q3"/>
<keyword evidence="10" id="KW-1185">Reference proteome</keyword>
<keyword evidence="5" id="KW-0804">Transcription</keyword>